<comment type="similarity">
    <text evidence="1">Belongs to the LacAB/RpiB family.</text>
</comment>
<evidence type="ECO:0000313" key="3">
    <source>
        <dbReference type="Proteomes" id="UP000275256"/>
    </source>
</evidence>
<dbReference type="GO" id="GO:0004751">
    <property type="term" value="F:ribose-5-phosphate isomerase activity"/>
    <property type="evidence" value="ECO:0007669"/>
    <property type="project" value="TreeGrafter"/>
</dbReference>
<keyword evidence="2" id="KW-0413">Isomerase</keyword>
<dbReference type="Pfam" id="PF02502">
    <property type="entry name" value="LacAB_rpiB"/>
    <property type="match status" value="1"/>
</dbReference>
<dbReference type="GO" id="GO:0019316">
    <property type="term" value="P:D-allose catabolic process"/>
    <property type="evidence" value="ECO:0007669"/>
    <property type="project" value="TreeGrafter"/>
</dbReference>
<keyword evidence="3" id="KW-1185">Reference proteome</keyword>
<dbReference type="RefSeq" id="WP_121902225.1">
    <property type="nucleotide sequence ID" value="NZ_REFW01000004.1"/>
</dbReference>
<evidence type="ECO:0000256" key="1">
    <source>
        <dbReference type="ARBA" id="ARBA00008754"/>
    </source>
</evidence>
<dbReference type="PANTHER" id="PTHR30345">
    <property type="entry name" value="RIBOSE-5-PHOSPHATE ISOMERASE B"/>
    <property type="match status" value="1"/>
</dbReference>
<dbReference type="InterPro" id="IPR003500">
    <property type="entry name" value="RpiB_LacA_LacB"/>
</dbReference>
<dbReference type="SUPFAM" id="SSF89623">
    <property type="entry name" value="Ribose/Galactose isomerase RpiB/AlsB"/>
    <property type="match status" value="1"/>
</dbReference>
<gene>
    <name evidence="2" type="ORF">EAX62_13310</name>
</gene>
<dbReference type="AlphaFoldDB" id="A0A3M0G240"/>
<reference evidence="2 3" key="1">
    <citation type="submission" date="2018-10" db="EMBL/GenBank/DDBJ databases">
        <title>Tessaracoccus antarcticuss sp. nov., isolated from sediment.</title>
        <authorList>
            <person name="Zhou L.Y."/>
            <person name="Du Z.J."/>
        </authorList>
    </citation>
    <scope>NUCLEOTIDE SEQUENCE [LARGE SCALE GENOMIC DNA]</scope>
    <source>
        <strain evidence="2 3">JDX10</strain>
    </source>
</reference>
<dbReference type="Gene3D" id="3.40.1400.10">
    <property type="entry name" value="Sugar-phosphate isomerase, RpiB/LacA/LacB"/>
    <property type="match status" value="1"/>
</dbReference>
<comment type="caution">
    <text evidence="2">The sequence shown here is derived from an EMBL/GenBank/DDBJ whole genome shotgun (WGS) entry which is preliminary data.</text>
</comment>
<dbReference type="Proteomes" id="UP000275256">
    <property type="component" value="Unassembled WGS sequence"/>
</dbReference>
<dbReference type="EMBL" id="REFW01000004">
    <property type="protein sequence ID" value="RMB58187.1"/>
    <property type="molecule type" value="Genomic_DNA"/>
</dbReference>
<organism evidence="2 3">
    <name type="scientific">Tessaracoccus antarcticus</name>
    <dbReference type="NCBI Taxonomy" id="2479848"/>
    <lineage>
        <taxon>Bacteria</taxon>
        <taxon>Bacillati</taxon>
        <taxon>Actinomycetota</taxon>
        <taxon>Actinomycetes</taxon>
        <taxon>Propionibacteriales</taxon>
        <taxon>Propionibacteriaceae</taxon>
        <taxon>Tessaracoccus</taxon>
    </lineage>
</organism>
<sequence>MRTARDKQVVIGADFAGFPLKEYVRLHLIGKGWEVTDLTPIKEEAPMYQRVGFALGSRIAEGEFEKALAFCGTGMGIHVAASKCPHVHAAVAESVRAARRSATANSCNLLAMGGFWIAPRLGMAMADAFLEGSLGDGYEGWEGFEEYHEIGYRECEDFDYEAYRANGFSVVNPREAVLGPEPEGLAF</sequence>
<name>A0A3M0G240_9ACTN</name>
<dbReference type="OrthoDB" id="1778624at2"/>
<accession>A0A3M0G240</accession>
<dbReference type="PANTHER" id="PTHR30345:SF0">
    <property type="entry name" value="DNA DAMAGE-REPAIR_TOLERATION PROTEIN DRT102"/>
    <property type="match status" value="1"/>
</dbReference>
<protein>
    <submittedName>
        <fullName evidence="2">RpiB/LacA/LacB family sugar-phosphate isomerase</fullName>
    </submittedName>
</protein>
<dbReference type="GO" id="GO:0009052">
    <property type="term" value="P:pentose-phosphate shunt, non-oxidative branch"/>
    <property type="evidence" value="ECO:0007669"/>
    <property type="project" value="TreeGrafter"/>
</dbReference>
<dbReference type="InterPro" id="IPR036569">
    <property type="entry name" value="RpiB_LacA_LacB_sf"/>
</dbReference>
<proteinExistence type="inferred from homology"/>
<evidence type="ECO:0000313" key="2">
    <source>
        <dbReference type="EMBL" id="RMB58187.1"/>
    </source>
</evidence>